<feature type="region of interest" description="Disordered" evidence="9">
    <location>
        <begin position="372"/>
        <end position="392"/>
    </location>
</feature>
<comment type="catalytic activity">
    <reaction evidence="7">
        <text>L-threonyl-[protein] + ATP = O-phospho-L-threonyl-[protein] + ADP + H(+)</text>
        <dbReference type="Rhea" id="RHEA:46608"/>
        <dbReference type="Rhea" id="RHEA-COMP:11060"/>
        <dbReference type="Rhea" id="RHEA-COMP:11605"/>
        <dbReference type="ChEBI" id="CHEBI:15378"/>
        <dbReference type="ChEBI" id="CHEBI:30013"/>
        <dbReference type="ChEBI" id="CHEBI:30616"/>
        <dbReference type="ChEBI" id="CHEBI:61977"/>
        <dbReference type="ChEBI" id="CHEBI:456216"/>
        <dbReference type="EC" id="2.7.11.1"/>
    </reaction>
</comment>
<gene>
    <name evidence="11" type="ORF">QTO34_007478</name>
</gene>
<feature type="region of interest" description="Disordered" evidence="9">
    <location>
        <begin position="215"/>
        <end position="276"/>
    </location>
</feature>
<name>A0AA40LGU9_CNENI</name>
<dbReference type="InterPro" id="IPR000719">
    <property type="entry name" value="Prot_kinase_dom"/>
</dbReference>
<dbReference type="AlphaFoldDB" id="A0AA40LGU9"/>
<dbReference type="GO" id="GO:0005737">
    <property type="term" value="C:cytoplasm"/>
    <property type="evidence" value="ECO:0007669"/>
    <property type="project" value="TreeGrafter"/>
</dbReference>
<dbReference type="Pfam" id="PF00069">
    <property type="entry name" value="Pkinase"/>
    <property type="match status" value="2"/>
</dbReference>
<evidence type="ECO:0000256" key="3">
    <source>
        <dbReference type="ARBA" id="ARBA00022679"/>
    </source>
</evidence>
<feature type="compositionally biased region" description="Low complexity" evidence="9">
    <location>
        <begin position="472"/>
        <end position="486"/>
    </location>
</feature>
<dbReference type="Gene3D" id="1.10.510.10">
    <property type="entry name" value="Transferase(Phosphotransferase) domain 1"/>
    <property type="match status" value="2"/>
</dbReference>
<dbReference type="SMART" id="SM00220">
    <property type="entry name" value="S_TKc"/>
    <property type="match status" value="1"/>
</dbReference>
<feature type="domain" description="Protein kinase" evidence="10">
    <location>
        <begin position="50"/>
        <end position="435"/>
    </location>
</feature>
<sequence>MRSQRSLVGELDSPSSVHSALPSMKGNGRRKPDQRTFMAQVRECRDKGYLLSSKKIGSGAFSRVYLAYATQERMQHNPRLASDLRGKRHSMVAIKIVSTAEAPVEFAQKFLPREISSLNATYKHLNVVQLYETYHNSQRAYLVLELAGRGDLLEHINTVSDRRRCPGLEEKEAHRLFWQLVSAVAHCHSSGVVHRDLKCENILLDDQGFLKLTGERSPAPTWPRPVLTADPDTHLPEAPSRHWSAPDWLDLPPSQEACPPTLPTATLQAPPPPMPTSLTPLPVAPPAPPPAPCTDFGFANQSALKNALLSTFCGSVAYTAPEILMSKKYNGERADLWSLGVILYAMVTGKLPFKERRPRRMLLLMRRGPAFPPGLSPGEPAARVPPQSQRETWAGGAVLRQEEGNRECQDLIRALLQLRPCARPDLQQVAAHRWMLPAPPALFRAVLGAAPAENPAEPREDSNPTRPLLQLRRPQQQGTPKSASGPAPQPPGARPSRGAWSASAGLGLQSLAKACLGVGVSRRPPSLCALGHHLVSEGPWVDRVEAR</sequence>
<evidence type="ECO:0000259" key="10">
    <source>
        <dbReference type="PROSITE" id="PS50011"/>
    </source>
</evidence>
<keyword evidence="4" id="KW-0547">Nucleotide-binding</keyword>
<dbReference type="PANTHER" id="PTHR24346:SF84">
    <property type="entry name" value="TESTIS SPECIFIC SERINE KINASE 5"/>
    <property type="match status" value="1"/>
</dbReference>
<evidence type="ECO:0000313" key="12">
    <source>
        <dbReference type="Proteomes" id="UP001177744"/>
    </source>
</evidence>
<keyword evidence="5" id="KW-0418">Kinase</keyword>
<dbReference type="PROSITE" id="PS50011">
    <property type="entry name" value="PROTEIN_KINASE_DOM"/>
    <property type="match status" value="1"/>
</dbReference>
<dbReference type="InterPro" id="IPR011009">
    <property type="entry name" value="Kinase-like_dom_sf"/>
</dbReference>
<evidence type="ECO:0000256" key="8">
    <source>
        <dbReference type="ARBA" id="ARBA00048679"/>
    </source>
</evidence>
<dbReference type="PANTHER" id="PTHR24346">
    <property type="entry name" value="MAP/MICROTUBULE AFFINITY-REGULATING KINASE"/>
    <property type="match status" value="1"/>
</dbReference>
<keyword evidence="2" id="KW-0723">Serine/threonine-protein kinase</keyword>
<evidence type="ECO:0000256" key="1">
    <source>
        <dbReference type="ARBA" id="ARBA00012513"/>
    </source>
</evidence>
<proteinExistence type="predicted"/>
<evidence type="ECO:0000256" key="7">
    <source>
        <dbReference type="ARBA" id="ARBA00047899"/>
    </source>
</evidence>
<dbReference type="GO" id="GO:0035556">
    <property type="term" value="P:intracellular signal transduction"/>
    <property type="evidence" value="ECO:0007669"/>
    <property type="project" value="TreeGrafter"/>
</dbReference>
<dbReference type="GO" id="GO:0000226">
    <property type="term" value="P:microtubule cytoskeleton organization"/>
    <property type="evidence" value="ECO:0007669"/>
    <property type="project" value="TreeGrafter"/>
</dbReference>
<evidence type="ECO:0000256" key="4">
    <source>
        <dbReference type="ARBA" id="ARBA00022741"/>
    </source>
</evidence>
<dbReference type="SUPFAM" id="SSF56112">
    <property type="entry name" value="Protein kinase-like (PK-like)"/>
    <property type="match status" value="1"/>
</dbReference>
<dbReference type="GO" id="GO:0050321">
    <property type="term" value="F:tau-protein kinase activity"/>
    <property type="evidence" value="ECO:0007669"/>
    <property type="project" value="TreeGrafter"/>
</dbReference>
<evidence type="ECO:0000256" key="5">
    <source>
        <dbReference type="ARBA" id="ARBA00022777"/>
    </source>
</evidence>
<dbReference type="EMBL" id="JAULJE010000019">
    <property type="protein sequence ID" value="KAK1331802.1"/>
    <property type="molecule type" value="Genomic_DNA"/>
</dbReference>
<dbReference type="EC" id="2.7.11.1" evidence="1"/>
<keyword evidence="6" id="KW-0067">ATP-binding</keyword>
<evidence type="ECO:0000256" key="6">
    <source>
        <dbReference type="ARBA" id="ARBA00022840"/>
    </source>
</evidence>
<feature type="region of interest" description="Disordered" evidence="9">
    <location>
        <begin position="472"/>
        <end position="501"/>
    </location>
</feature>
<feature type="region of interest" description="Disordered" evidence="9">
    <location>
        <begin position="1"/>
        <end position="34"/>
    </location>
</feature>
<keyword evidence="12" id="KW-1185">Reference proteome</keyword>
<dbReference type="InterPro" id="IPR008271">
    <property type="entry name" value="Ser/Thr_kinase_AS"/>
</dbReference>
<evidence type="ECO:0000313" key="11">
    <source>
        <dbReference type="EMBL" id="KAK1331802.1"/>
    </source>
</evidence>
<protein>
    <recommendedName>
        <fullName evidence="1">non-specific serine/threonine protein kinase</fullName>
        <ecNumber evidence="1">2.7.11.1</ecNumber>
    </recommendedName>
</protein>
<organism evidence="11 12">
    <name type="scientific">Cnephaeus nilssonii</name>
    <name type="common">Northern bat</name>
    <name type="synonym">Eptesicus nilssonii</name>
    <dbReference type="NCBI Taxonomy" id="3371016"/>
    <lineage>
        <taxon>Eukaryota</taxon>
        <taxon>Metazoa</taxon>
        <taxon>Chordata</taxon>
        <taxon>Craniata</taxon>
        <taxon>Vertebrata</taxon>
        <taxon>Euteleostomi</taxon>
        <taxon>Mammalia</taxon>
        <taxon>Eutheria</taxon>
        <taxon>Laurasiatheria</taxon>
        <taxon>Chiroptera</taxon>
        <taxon>Yangochiroptera</taxon>
        <taxon>Vespertilionidae</taxon>
        <taxon>Cnephaeus</taxon>
    </lineage>
</organism>
<evidence type="ECO:0000256" key="9">
    <source>
        <dbReference type="SAM" id="MobiDB-lite"/>
    </source>
</evidence>
<evidence type="ECO:0000256" key="2">
    <source>
        <dbReference type="ARBA" id="ARBA00022527"/>
    </source>
</evidence>
<reference evidence="11" key="1">
    <citation type="submission" date="2023-06" db="EMBL/GenBank/DDBJ databases">
        <title>Reference genome for the Northern bat (Eptesicus nilssonii), a most northern bat species.</title>
        <authorList>
            <person name="Laine V.N."/>
            <person name="Pulliainen A.T."/>
            <person name="Lilley T.M."/>
        </authorList>
    </citation>
    <scope>NUCLEOTIDE SEQUENCE</scope>
    <source>
        <strain evidence="11">BLF_Eptnil</strain>
        <tissue evidence="11">Kidney</tissue>
    </source>
</reference>
<comment type="catalytic activity">
    <reaction evidence="8">
        <text>L-seryl-[protein] + ATP = O-phospho-L-seryl-[protein] + ADP + H(+)</text>
        <dbReference type="Rhea" id="RHEA:17989"/>
        <dbReference type="Rhea" id="RHEA-COMP:9863"/>
        <dbReference type="Rhea" id="RHEA-COMP:11604"/>
        <dbReference type="ChEBI" id="CHEBI:15378"/>
        <dbReference type="ChEBI" id="CHEBI:29999"/>
        <dbReference type="ChEBI" id="CHEBI:30616"/>
        <dbReference type="ChEBI" id="CHEBI:83421"/>
        <dbReference type="ChEBI" id="CHEBI:456216"/>
        <dbReference type="EC" id="2.7.11.1"/>
    </reaction>
</comment>
<dbReference type="PROSITE" id="PS00108">
    <property type="entry name" value="PROTEIN_KINASE_ST"/>
    <property type="match status" value="1"/>
</dbReference>
<keyword evidence="3" id="KW-0808">Transferase</keyword>
<comment type="caution">
    <text evidence="11">The sequence shown here is derived from an EMBL/GenBank/DDBJ whole genome shotgun (WGS) entry which is preliminary data.</text>
</comment>
<dbReference type="GO" id="GO:0005524">
    <property type="term" value="F:ATP binding"/>
    <property type="evidence" value="ECO:0007669"/>
    <property type="project" value="UniProtKB-KW"/>
</dbReference>
<dbReference type="Proteomes" id="UP001177744">
    <property type="component" value="Unassembled WGS sequence"/>
</dbReference>
<accession>A0AA40LGU9</accession>